<comment type="caution">
    <text evidence="3">The sequence shown here is derived from an EMBL/GenBank/DDBJ whole genome shotgun (WGS) entry which is preliminary data.</text>
</comment>
<reference evidence="3 4" key="1">
    <citation type="submission" date="2014-02" db="EMBL/GenBank/DDBJ databases">
        <title>Comparative genomics and transcriptomics to identify genetic mechanisms underlying the emergence of carbapenem resistant Acinetobacter baumannii (CRAb).</title>
        <authorList>
            <person name="Harris A.D."/>
            <person name="Johnson K.J."/>
            <person name="George J."/>
            <person name="Shefchek K."/>
            <person name="Daugherty S.C."/>
            <person name="Parankush S."/>
            <person name="Sadzewicz L."/>
            <person name="Tallon L."/>
            <person name="Sengamalay N."/>
            <person name="Hazen T.H."/>
            <person name="Rasko D.A."/>
        </authorList>
    </citation>
    <scope>NUCLEOTIDE SEQUENCE [LARGE SCALE GENOMIC DNA]</scope>
    <source>
        <strain evidence="3 4">625974</strain>
    </source>
</reference>
<evidence type="ECO:0000313" key="4">
    <source>
        <dbReference type="Proteomes" id="UP000021108"/>
    </source>
</evidence>
<evidence type="ECO:0000256" key="1">
    <source>
        <dbReference type="ARBA" id="ARBA00007689"/>
    </source>
</evidence>
<dbReference type="Gene3D" id="3.30.70.1060">
    <property type="entry name" value="Dimeric alpha+beta barrel"/>
    <property type="match status" value="1"/>
</dbReference>
<gene>
    <name evidence="3" type="ORF">J506_3122</name>
</gene>
<dbReference type="PATRIC" id="fig|1310607.3.peg.3022"/>
<protein>
    <submittedName>
        <fullName evidence="3">Protein yciI</fullName>
    </submittedName>
</protein>
<dbReference type="InterPro" id="IPR051807">
    <property type="entry name" value="Sec-metab_biosynth-assoc"/>
</dbReference>
<dbReference type="InterPro" id="IPR011008">
    <property type="entry name" value="Dimeric_a/b-barrel"/>
</dbReference>
<sequence>MPFFVVTCTDNDDVLEKRLEIRPEHIKRLEKLNNEGRLITAGALPKDPNNIKMGFYGSILIVEFDSREDLDKWLKDEPFLREKVYSNIDVKIFNKAFPIS</sequence>
<dbReference type="InterPro" id="IPR005545">
    <property type="entry name" value="YCII"/>
</dbReference>
<dbReference type="PANTHER" id="PTHR33606">
    <property type="entry name" value="PROTEIN YCII"/>
    <property type="match status" value="1"/>
</dbReference>
<dbReference type="RefSeq" id="WP_032059825.1">
    <property type="nucleotide sequence ID" value="NZ_JEXD01000034.1"/>
</dbReference>
<dbReference type="Proteomes" id="UP000021108">
    <property type="component" value="Unassembled WGS sequence"/>
</dbReference>
<dbReference type="Pfam" id="PF03795">
    <property type="entry name" value="YCII"/>
    <property type="match status" value="1"/>
</dbReference>
<dbReference type="SUPFAM" id="SSF54909">
    <property type="entry name" value="Dimeric alpha+beta barrel"/>
    <property type="match status" value="1"/>
</dbReference>
<dbReference type="PANTHER" id="PTHR33606:SF3">
    <property type="entry name" value="PROTEIN YCII"/>
    <property type="match status" value="1"/>
</dbReference>
<feature type="domain" description="YCII-related" evidence="2">
    <location>
        <begin position="3"/>
        <end position="93"/>
    </location>
</feature>
<evidence type="ECO:0000259" key="2">
    <source>
        <dbReference type="Pfam" id="PF03795"/>
    </source>
</evidence>
<organism evidence="3 4">
    <name type="scientific">Acinetobacter baumannii 625974</name>
    <dbReference type="NCBI Taxonomy" id="1310607"/>
    <lineage>
        <taxon>Bacteria</taxon>
        <taxon>Pseudomonadati</taxon>
        <taxon>Pseudomonadota</taxon>
        <taxon>Gammaproteobacteria</taxon>
        <taxon>Moraxellales</taxon>
        <taxon>Moraxellaceae</taxon>
        <taxon>Acinetobacter</taxon>
        <taxon>Acinetobacter calcoaceticus/baumannii complex</taxon>
    </lineage>
</organism>
<dbReference type="AlphaFoldDB" id="A0A009PCD4"/>
<dbReference type="EMBL" id="JEXD01000034">
    <property type="protein sequence ID" value="EXC05594.1"/>
    <property type="molecule type" value="Genomic_DNA"/>
</dbReference>
<evidence type="ECO:0000313" key="3">
    <source>
        <dbReference type="EMBL" id="EXC05594.1"/>
    </source>
</evidence>
<name>A0A009PCD4_ACIBA</name>
<accession>A0A009PCD4</accession>
<comment type="similarity">
    <text evidence="1">Belongs to the YciI family.</text>
</comment>
<proteinExistence type="inferred from homology"/>